<dbReference type="GO" id="GO:0016787">
    <property type="term" value="F:hydrolase activity"/>
    <property type="evidence" value="ECO:0007669"/>
    <property type="project" value="UniProtKB-KW"/>
</dbReference>
<dbReference type="InterPro" id="IPR040643">
    <property type="entry name" value="MLVIN_C"/>
</dbReference>
<reference evidence="8 9" key="1">
    <citation type="submission" date="2018-03" db="EMBL/GenBank/DDBJ databases">
        <title>Draft genome sequence of Rohu Carp (Labeo rohita).</title>
        <authorList>
            <person name="Das P."/>
            <person name="Kushwaha B."/>
            <person name="Joshi C.G."/>
            <person name="Kumar D."/>
            <person name="Nagpure N.S."/>
            <person name="Sahoo L."/>
            <person name="Das S.P."/>
            <person name="Bit A."/>
            <person name="Patnaik S."/>
            <person name="Meher P.K."/>
            <person name="Jayasankar P."/>
            <person name="Koringa P.G."/>
            <person name="Patel N.V."/>
            <person name="Hinsu A.T."/>
            <person name="Kumar R."/>
            <person name="Pandey M."/>
            <person name="Agarwal S."/>
            <person name="Srivastava S."/>
            <person name="Singh M."/>
            <person name="Iquebal M.A."/>
            <person name="Jaiswal S."/>
            <person name="Angadi U.B."/>
            <person name="Kumar N."/>
            <person name="Raza M."/>
            <person name="Shah T.M."/>
            <person name="Rai A."/>
            <person name="Jena J.K."/>
        </authorList>
    </citation>
    <scope>NUCLEOTIDE SEQUENCE [LARGE SCALE GENOMIC DNA]</scope>
    <source>
        <strain evidence="8">DASCIFA01</strain>
        <tissue evidence="8">Testis</tissue>
    </source>
</reference>
<accession>A0A498L246</accession>
<dbReference type="Pfam" id="PF18697">
    <property type="entry name" value="MLVIN_C"/>
    <property type="match status" value="1"/>
</dbReference>
<dbReference type="STRING" id="84645.A0A498L246"/>
<dbReference type="GO" id="GO:0016779">
    <property type="term" value="F:nucleotidyltransferase activity"/>
    <property type="evidence" value="ECO:0007669"/>
    <property type="project" value="UniProtKB-KW"/>
</dbReference>
<keyword evidence="3" id="KW-0540">Nuclease</keyword>
<dbReference type="EMBL" id="QBIY01013502">
    <property type="protein sequence ID" value="RXN02512.1"/>
    <property type="molecule type" value="Genomic_DNA"/>
</dbReference>
<evidence type="ECO:0000313" key="8">
    <source>
        <dbReference type="EMBL" id="RXN02512.1"/>
    </source>
</evidence>
<feature type="compositionally biased region" description="Basic and acidic residues" evidence="6">
    <location>
        <begin position="19"/>
        <end position="36"/>
    </location>
</feature>
<sequence length="375" mass="43408">MLRHLHSKHPNALANETPTTEHHSAPTGEEETRKQLEQLPSKKQKRIDWMLFNKWEREAEQRTEQQKQRKDLPTESAALNAVQTTKQKQEDEDMACKSHYPPPYRLLTNQTAQTTVAEKVKVPSAPVQDDEKIKLNDNDTETDEPLAVLREEINKLFQHARKNSNTCSLYPCLSDKNASQSETLRRKITTRSKSRLGSQEALNLPMLQFPREGGPIWVERPWNLEELRNVAAALPDPEKGVERFIRAVENIDLTYKPTGRDWAAIFSNKLGLKWTEVKAALPVPDDEPQHSYEPGQWVWVRDFRRKAWHCPRWLGPYEIILTTNTAIKIAERDTWIHVSHCKPHQLDTHKRRQESTPVEKEILKNGAVETSVRLA</sequence>
<evidence type="ECO:0000256" key="4">
    <source>
        <dbReference type="ARBA" id="ARBA00022759"/>
    </source>
</evidence>
<protein>
    <submittedName>
        <fullName evidence="8">NYNRIN-like protein</fullName>
    </submittedName>
</protein>
<dbReference type="GO" id="GO:0004519">
    <property type="term" value="F:endonuclease activity"/>
    <property type="evidence" value="ECO:0007669"/>
    <property type="project" value="UniProtKB-KW"/>
</dbReference>
<dbReference type="AlphaFoldDB" id="A0A498L246"/>
<proteinExistence type="predicted"/>
<evidence type="ECO:0000256" key="2">
    <source>
        <dbReference type="ARBA" id="ARBA00022695"/>
    </source>
</evidence>
<keyword evidence="9" id="KW-1185">Reference proteome</keyword>
<feature type="region of interest" description="Disordered" evidence="6">
    <location>
        <begin position="1"/>
        <end position="43"/>
    </location>
</feature>
<evidence type="ECO:0000256" key="3">
    <source>
        <dbReference type="ARBA" id="ARBA00022722"/>
    </source>
</evidence>
<comment type="caution">
    <text evidence="8">The sequence shown here is derived from an EMBL/GenBank/DDBJ whole genome shotgun (WGS) entry which is preliminary data.</text>
</comment>
<evidence type="ECO:0000256" key="5">
    <source>
        <dbReference type="ARBA" id="ARBA00022801"/>
    </source>
</evidence>
<feature type="domain" description="Murine leukemia virus integrase C-terminal" evidence="7">
    <location>
        <begin position="290"/>
        <end position="343"/>
    </location>
</feature>
<keyword evidence="5" id="KW-0378">Hydrolase</keyword>
<evidence type="ECO:0000256" key="6">
    <source>
        <dbReference type="SAM" id="MobiDB-lite"/>
    </source>
</evidence>
<dbReference type="Proteomes" id="UP000290572">
    <property type="component" value="Unassembled WGS sequence"/>
</dbReference>
<keyword evidence="2" id="KW-0548">Nucleotidyltransferase</keyword>
<organism evidence="8 9">
    <name type="scientific">Labeo rohita</name>
    <name type="common">Indian major carp</name>
    <name type="synonym">Cyprinus rohita</name>
    <dbReference type="NCBI Taxonomy" id="84645"/>
    <lineage>
        <taxon>Eukaryota</taxon>
        <taxon>Metazoa</taxon>
        <taxon>Chordata</taxon>
        <taxon>Craniata</taxon>
        <taxon>Vertebrata</taxon>
        <taxon>Euteleostomi</taxon>
        <taxon>Actinopterygii</taxon>
        <taxon>Neopterygii</taxon>
        <taxon>Teleostei</taxon>
        <taxon>Ostariophysi</taxon>
        <taxon>Cypriniformes</taxon>
        <taxon>Cyprinidae</taxon>
        <taxon>Labeoninae</taxon>
        <taxon>Labeonini</taxon>
        <taxon>Labeo</taxon>
    </lineage>
</organism>
<evidence type="ECO:0000259" key="7">
    <source>
        <dbReference type="Pfam" id="PF18697"/>
    </source>
</evidence>
<gene>
    <name evidence="8" type="ORF">ROHU_013734</name>
</gene>
<feature type="compositionally biased region" description="Basic and acidic residues" evidence="6">
    <location>
        <begin position="60"/>
        <end position="73"/>
    </location>
</feature>
<name>A0A498L246_LABRO</name>
<keyword evidence="1" id="KW-0808">Transferase</keyword>
<evidence type="ECO:0000256" key="1">
    <source>
        <dbReference type="ARBA" id="ARBA00022679"/>
    </source>
</evidence>
<evidence type="ECO:0000313" key="9">
    <source>
        <dbReference type="Proteomes" id="UP000290572"/>
    </source>
</evidence>
<keyword evidence="4" id="KW-0255">Endonuclease</keyword>
<dbReference type="Gene3D" id="2.30.30.850">
    <property type="match status" value="1"/>
</dbReference>
<feature type="region of interest" description="Disordered" evidence="6">
    <location>
        <begin position="60"/>
        <end position="104"/>
    </location>
</feature>